<feature type="domain" description="GGDEF" evidence="2">
    <location>
        <begin position="248"/>
        <end position="381"/>
    </location>
</feature>
<dbReference type="SMART" id="SM00267">
    <property type="entry name" value="GGDEF"/>
    <property type="match status" value="1"/>
</dbReference>
<dbReference type="PANTHER" id="PTHR44757">
    <property type="entry name" value="DIGUANYLATE CYCLASE DGCP"/>
    <property type="match status" value="1"/>
</dbReference>
<gene>
    <name evidence="3" type="ordered locus">DGo_PB0106</name>
</gene>
<evidence type="ECO:0000259" key="2">
    <source>
        <dbReference type="PROSITE" id="PS50887"/>
    </source>
</evidence>
<dbReference type="PROSITE" id="PS50112">
    <property type="entry name" value="PAS"/>
    <property type="match status" value="1"/>
</dbReference>
<proteinExistence type="predicted"/>
<dbReference type="Gene3D" id="3.30.450.20">
    <property type="entry name" value="PAS domain"/>
    <property type="match status" value="1"/>
</dbReference>
<dbReference type="InterPro" id="IPR000014">
    <property type="entry name" value="PAS"/>
</dbReference>
<dbReference type="NCBIfam" id="TIGR00229">
    <property type="entry name" value="sensory_box"/>
    <property type="match status" value="1"/>
</dbReference>
<dbReference type="InterPro" id="IPR052155">
    <property type="entry name" value="Biofilm_reg_signaling"/>
</dbReference>
<dbReference type="InterPro" id="IPR029787">
    <property type="entry name" value="Nucleotide_cyclase"/>
</dbReference>
<reference evidence="3 4" key="1">
    <citation type="journal article" date="2012" name="PLoS ONE">
        <title>Genome sequence and transcriptome analysis of the radioresistant bacterium Deinococcus gobiensis: insights into the extreme environmental adaptations.</title>
        <authorList>
            <person name="Yuan M."/>
            <person name="Chen M."/>
            <person name="Zhang W."/>
            <person name="Lu W."/>
            <person name="Wang J."/>
            <person name="Yang M."/>
            <person name="Zhao P."/>
            <person name="Tang R."/>
            <person name="Li X."/>
            <person name="Hao Y."/>
            <person name="Zhou Z."/>
            <person name="Zhan Y."/>
            <person name="Yu H."/>
            <person name="Teng C."/>
            <person name="Yan Y."/>
            <person name="Ping S."/>
            <person name="Wang Y."/>
            <person name="Lin M."/>
        </authorList>
    </citation>
    <scope>NUCLEOTIDE SEQUENCE [LARGE SCALE GENOMIC DNA]</scope>
    <source>
        <strain evidence="4">DSM 21396 / JCM 16679 / CGMCC 1.7299 / I-0</strain>
        <plasmid evidence="3">P2</plasmid>
    </source>
</reference>
<geneLocation type="plasmid" evidence="3 4">
    <name>P2</name>
</geneLocation>
<dbReference type="Gene3D" id="3.30.70.270">
    <property type="match status" value="1"/>
</dbReference>
<dbReference type="NCBIfam" id="TIGR00254">
    <property type="entry name" value="GGDEF"/>
    <property type="match status" value="1"/>
</dbReference>
<dbReference type="InterPro" id="IPR043128">
    <property type="entry name" value="Rev_trsase/Diguanyl_cyclase"/>
</dbReference>
<dbReference type="CDD" id="cd01949">
    <property type="entry name" value="GGDEF"/>
    <property type="match status" value="1"/>
</dbReference>
<dbReference type="KEGG" id="dgo:DGo_PB0106"/>
<organism evidence="3 4">
    <name type="scientific">Deinococcus gobiensis (strain DSM 21396 / JCM 16679 / CGMCC 1.7299 / I-0)</name>
    <dbReference type="NCBI Taxonomy" id="745776"/>
    <lineage>
        <taxon>Bacteria</taxon>
        <taxon>Thermotogati</taxon>
        <taxon>Deinococcota</taxon>
        <taxon>Deinococci</taxon>
        <taxon>Deinococcales</taxon>
        <taxon>Deinococcaceae</taxon>
        <taxon>Deinococcus</taxon>
    </lineage>
</organism>
<dbReference type="InterPro" id="IPR013767">
    <property type="entry name" value="PAS_fold"/>
</dbReference>
<feature type="domain" description="PAS" evidence="1">
    <location>
        <begin position="66"/>
        <end position="130"/>
    </location>
</feature>
<dbReference type="PROSITE" id="PS50887">
    <property type="entry name" value="GGDEF"/>
    <property type="match status" value="1"/>
</dbReference>
<dbReference type="SUPFAM" id="SSF55073">
    <property type="entry name" value="Nucleotide cyclase"/>
    <property type="match status" value="1"/>
</dbReference>
<evidence type="ECO:0000313" key="4">
    <source>
        <dbReference type="Proteomes" id="UP000007575"/>
    </source>
</evidence>
<dbReference type="GO" id="GO:0006355">
    <property type="term" value="P:regulation of DNA-templated transcription"/>
    <property type="evidence" value="ECO:0007669"/>
    <property type="project" value="InterPro"/>
</dbReference>
<dbReference type="SUPFAM" id="SSF55785">
    <property type="entry name" value="PYP-like sensor domain (PAS domain)"/>
    <property type="match status" value="1"/>
</dbReference>
<protein>
    <submittedName>
        <fullName evidence="3">Diguanylate cyclase/phosphodiesterase with PAS/PAC and GAF sensor</fullName>
    </submittedName>
</protein>
<evidence type="ECO:0000313" key="3">
    <source>
        <dbReference type="EMBL" id="AFD27375.1"/>
    </source>
</evidence>
<dbReference type="Pfam" id="PF00990">
    <property type="entry name" value="GGDEF"/>
    <property type="match status" value="1"/>
</dbReference>
<dbReference type="SMART" id="SM00091">
    <property type="entry name" value="PAS"/>
    <property type="match status" value="1"/>
</dbReference>
<dbReference type="HOGENOM" id="CLU_000445_11_4_0"/>
<dbReference type="AlphaFoldDB" id="H8H1H8"/>
<dbReference type="CDD" id="cd00130">
    <property type="entry name" value="PAS"/>
    <property type="match status" value="1"/>
</dbReference>
<accession>H8H1H8</accession>
<dbReference type="OrthoDB" id="9759607at2"/>
<evidence type="ECO:0000259" key="1">
    <source>
        <dbReference type="PROSITE" id="PS50112"/>
    </source>
</evidence>
<dbReference type="PANTHER" id="PTHR44757:SF2">
    <property type="entry name" value="BIOFILM ARCHITECTURE MAINTENANCE PROTEIN MBAA"/>
    <property type="match status" value="1"/>
</dbReference>
<dbReference type="RefSeq" id="WP_014686471.1">
    <property type="nucleotide sequence ID" value="NC_017791.1"/>
</dbReference>
<dbReference type="Pfam" id="PF00989">
    <property type="entry name" value="PAS"/>
    <property type="match status" value="1"/>
</dbReference>
<sequence length="389" mass="43614">MTGPELYPISQELREKAEHHVRSASPPPLWDGWPVTALTHELQVHRAELVAQNEELQATVTALEYEHRLYHTLYEHAPTAYFTLNNHAYIQSVNQAAEHLLGFDRGQLLDRRFLQFIVPEHRAEFSRLLETFPRPKTAASGQFSVIPCGGGRLEVQVQVLTLPDSPQDQPTFLLTLTNLTPLLTAQETMRTLNATLEDRVRESTQHLQVLAEQFRHQARHDALTGLPNRAAFEEALTLALGELHTRRETFAVLFCDIDRFKQINDSLGHPAGDQVLQELARRLRTVIRPTDHVARLGGDEFAVLLHGVAEQSVVSQSVTRLKGALQVPFAIGSQELLVQVGSGVLLVTTEYRSSEEVLRDVDLALYQAKRGGLANTRLFEPSMRGNCQG</sequence>
<keyword evidence="4" id="KW-1185">Reference proteome</keyword>
<keyword evidence="3" id="KW-0614">Plasmid</keyword>
<dbReference type="InterPro" id="IPR035965">
    <property type="entry name" value="PAS-like_dom_sf"/>
</dbReference>
<dbReference type="EMBL" id="CP002193">
    <property type="protein sequence ID" value="AFD27375.1"/>
    <property type="molecule type" value="Genomic_DNA"/>
</dbReference>
<name>H8H1H8_DEIGI</name>
<dbReference type="PATRIC" id="fig|745776.4.peg.3501"/>
<dbReference type="Proteomes" id="UP000007575">
    <property type="component" value="Plasmid P2"/>
</dbReference>
<dbReference type="InterPro" id="IPR000160">
    <property type="entry name" value="GGDEF_dom"/>
</dbReference>